<dbReference type="Proteomes" id="UP001484239">
    <property type="component" value="Unassembled WGS sequence"/>
</dbReference>
<name>A0ABU9ECG7_9BACT</name>
<dbReference type="RefSeq" id="WP_405283942.1">
    <property type="nucleotide sequence ID" value="NZ_CP144380.1"/>
</dbReference>
<reference evidence="1 2" key="1">
    <citation type="submission" date="2024-02" db="EMBL/GenBank/DDBJ databases">
        <title>A novel Gemmatimonadota bacterium.</title>
        <authorList>
            <person name="Du Z.-J."/>
            <person name="Ye Y.-Q."/>
        </authorList>
    </citation>
    <scope>NUCLEOTIDE SEQUENCE [LARGE SCALE GENOMIC DNA]</scope>
    <source>
        <strain evidence="1 2">DH-20</strain>
    </source>
</reference>
<accession>A0ABU9ECG7</accession>
<protein>
    <recommendedName>
        <fullName evidence="3">6-bladed beta-propeller</fullName>
    </recommendedName>
</protein>
<evidence type="ECO:0000313" key="1">
    <source>
        <dbReference type="EMBL" id="MEK9502423.1"/>
    </source>
</evidence>
<evidence type="ECO:0000313" key="2">
    <source>
        <dbReference type="Proteomes" id="UP001484239"/>
    </source>
</evidence>
<proteinExistence type="predicted"/>
<dbReference type="SUPFAM" id="SSF101898">
    <property type="entry name" value="NHL repeat"/>
    <property type="match status" value="1"/>
</dbReference>
<comment type="caution">
    <text evidence="1">The sequence shown here is derived from an EMBL/GenBank/DDBJ whole genome shotgun (WGS) entry which is preliminary data.</text>
</comment>
<evidence type="ECO:0008006" key="3">
    <source>
        <dbReference type="Google" id="ProtNLM"/>
    </source>
</evidence>
<dbReference type="EMBL" id="JBBHLI010000011">
    <property type="protein sequence ID" value="MEK9502423.1"/>
    <property type="molecule type" value="Genomic_DNA"/>
</dbReference>
<organism evidence="1 2">
    <name type="scientific">Gaopeijia maritima</name>
    <dbReference type="NCBI Taxonomy" id="3119007"/>
    <lineage>
        <taxon>Bacteria</taxon>
        <taxon>Pseudomonadati</taxon>
        <taxon>Gemmatimonadota</taxon>
        <taxon>Longimicrobiia</taxon>
        <taxon>Gaopeijiales</taxon>
        <taxon>Gaopeijiaceae</taxon>
        <taxon>Gaopeijia</taxon>
    </lineage>
</organism>
<gene>
    <name evidence="1" type="ORF">WI372_15625</name>
</gene>
<sequence length="412" mass="43672">MSTLEDLLVGGARGGQALVLGLVAVGCADAGPSRADGSVVRDSAGVAIVESVDSVWGDDRWLLDAPSAVIGPPGTVFERVVGAERLRDGTVVVLDAGSGALRWFDPQGEVRREVGRLGEGPDEFRTPAALVETGGDTVAVWDSGSGAVVGWVDGVRVFRRVVARTGSGSPRAPLVFGDGYLLPFREGIGTRSVDGLGRHRFAAPVLAWWPGSDDADTLAFIPSEEFMTMEVAGRPAIGVPPFMLQTGFAASEGAWYVADAAPRVDAAGRSWGQIDRRDASGGIERILRLPAVRGRVSDADRESYLALVQERSGAPPEMAAALARALIFPEWHPAFGALEVDPSGHLWIHAGAVHRPLPVEGPWRVIDPEGRWLGTVAMPDGFEPLSFSEDHLTGVHRDPLGVESVWVLPIVR</sequence>
<keyword evidence="2" id="KW-1185">Reference proteome</keyword>